<gene>
    <name evidence="10" type="primary">flgK</name>
    <name evidence="10" type="ORF">DWX93_09725</name>
</gene>
<feature type="domain" description="Flagellar basal-body/hook protein C-terminal" evidence="8">
    <location>
        <begin position="568"/>
        <end position="607"/>
    </location>
</feature>
<dbReference type="PANTHER" id="PTHR30033:SF1">
    <property type="entry name" value="FLAGELLAR HOOK-ASSOCIATED PROTEIN 1"/>
    <property type="match status" value="1"/>
</dbReference>
<dbReference type="SUPFAM" id="SSF64518">
    <property type="entry name" value="Phase 1 flagellin"/>
    <property type="match status" value="1"/>
</dbReference>
<dbReference type="GO" id="GO:0044780">
    <property type="term" value="P:bacterial-type flagellum assembly"/>
    <property type="evidence" value="ECO:0007669"/>
    <property type="project" value="InterPro"/>
</dbReference>
<evidence type="ECO:0000256" key="5">
    <source>
        <dbReference type="ARBA" id="ARBA00022525"/>
    </source>
</evidence>
<organism evidence="10 11">
    <name type="scientific">Roseburia hominis</name>
    <dbReference type="NCBI Taxonomy" id="301301"/>
    <lineage>
        <taxon>Bacteria</taxon>
        <taxon>Bacillati</taxon>
        <taxon>Bacillota</taxon>
        <taxon>Clostridia</taxon>
        <taxon>Lachnospirales</taxon>
        <taxon>Lachnospiraceae</taxon>
        <taxon>Roseburia</taxon>
    </lineage>
</organism>
<evidence type="ECO:0000259" key="9">
    <source>
        <dbReference type="Pfam" id="PF22638"/>
    </source>
</evidence>
<keyword evidence="6" id="KW-0975">Bacterial flagellum</keyword>
<comment type="caution">
    <text evidence="10">The sequence shown here is derived from an EMBL/GenBank/DDBJ whole genome shotgun (WGS) entry which is preliminary data.</text>
</comment>
<dbReference type="Pfam" id="PF00460">
    <property type="entry name" value="Flg_bb_rod"/>
    <property type="match status" value="1"/>
</dbReference>
<dbReference type="InterPro" id="IPR010930">
    <property type="entry name" value="Flg_bb/hook_C_dom"/>
</dbReference>
<keyword evidence="10" id="KW-0282">Flagellum</keyword>
<dbReference type="NCBIfam" id="TIGR02492">
    <property type="entry name" value="flgK_ends"/>
    <property type="match status" value="1"/>
</dbReference>
<evidence type="ECO:0000256" key="1">
    <source>
        <dbReference type="ARBA" id="ARBA00004365"/>
    </source>
</evidence>
<evidence type="ECO:0000259" key="8">
    <source>
        <dbReference type="Pfam" id="PF06429"/>
    </source>
</evidence>
<dbReference type="InterPro" id="IPR053927">
    <property type="entry name" value="FlgK_helical"/>
</dbReference>
<dbReference type="InterPro" id="IPR001444">
    <property type="entry name" value="Flag_bb_rod_N"/>
</dbReference>
<dbReference type="EMBL" id="QRVL01000007">
    <property type="protein sequence ID" value="RGS40389.1"/>
    <property type="molecule type" value="Genomic_DNA"/>
</dbReference>
<dbReference type="Pfam" id="PF06429">
    <property type="entry name" value="Flg_bbr_C"/>
    <property type="match status" value="1"/>
</dbReference>
<dbReference type="AlphaFoldDB" id="A0A395V6D8"/>
<keyword evidence="5" id="KW-0964">Secreted</keyword>
<accession>A0A395V6D8</accession>
<sequence length="613" mass="67014">MPSTFFGLNIASSGLSAYQVALNTTANNIANVQTTGYSRQQSNRVASDALLVHQQYGAVGTGVTTVSVKQIRNQYYDTKYWYNQSSVGLYETKLSYLQQIENYFIDDSSSKGFTTILNTMFNSLDTLKNNASDVNTRQQFIGSAQNLATYFNSVSEGLTDIQKGTNDEIKSTVQNINAIAEKIAVLNKQINVIEIQGGYANELRDQRALLIDELSEIVPTEVSEVPITDTNHPDEPTGANYYTVKIGGQVLVDTYNYETLECKARDYKVNQTDATGLYDIKWSKTGNTFNAGGSSMSGTLKALFDIRDGNNGENFSGLAKVLNSTEVQITNPSITSIVGVSMPEEGILTINGREYAYEGFTFEQDADGNITSYTFNMKRALTAEEQARVDGRTASVGTSIDAMGIPYYMSQMNQFLRSFATEFNNILKKGVDLDGNSTSGYAFFTGTDIVTGEEFSFDGKDANGNTVNGSSSDTYYKLTAANICVNSMIVKDPTKLATTVDINGKGGVDAYDLVEELATLKSGKVLYRGGTADGFLKCMIADISVDTQQSEIFSKNYQNVASAIDTQRMSISGVDEDEEAMDLIKFQNAYNLSSKMISVMAEIYDRLILETGV</sequence>
<evidence type="ECO:0000256" key="2">
    <source>
        <dbReference type="ARBA" id="ARBA00004613"/>
    </source>
</evidence>
<protein>
    <recommendedName>
        <fullName evidence="4">Flagellar hook-associated protein 1</fullName>
    </recommendedName>
</protein>
<dbReference type="GO" id="GO:0005198">
    <property type="term" value="F:structural molecule activity"/>
    <property type="evidence" value="ECO:0007669"/>
    <property type="project" value="InterPro"/>
</dbReference>
<evidence type="ECO:0000259" key="7">
    <source>
        <dbReference type="Pfam" id="PF00460"/>
    </source>
</evidence>
<comment type="subcellular location">
    <subcellularLocation>
        <location evidence="1">Bacterial flagellum</location>
    </subcellularLocation>
    <subcellularLocation>
        <location evidence="2">Secreted</location>
    </subcellularLocation>
</comment>
<feature type="domain" description="Flagellar hook-associated protein FlgK helical" evidence="9">
    <location>
        <begin position="97"/>
        <end position="310"/>
    </location>
</feature>
<comment type="similarity">
    <text evidence="3">Belongs to the flagella basal body rod proteins family.</text>
</comment>
<evidence type="ECO:0000256" key="3">
    <source>
        <dbReference type="ARBA" id="ARBA00009677"/>
    </source>
</evidence>
<evidence type="ECO:0000313" key="10">
    <source>
        <dbReference type="EMBL" id="RGS40389.1"/>
    </source>
</evidence>
<dbReference type="InterPro" id="IPR002371">
    <property type="entry name" value="FlgK"/>
</dbReference>
<evidence type="ECO:0000256" key="4">
    <source>
        <dbReference type="ARBA" id="ARBA00016244"/>
    </source>
</evidence>
<proteinExistence type="inferred from homology"/>
<feature type="domain" description="Flagellar basal body rod protein N-terminal" evidence="7">
    <location>
        <begin position="8"/>
        <end position="37"/>
    </location>
</feature>
<evidence type="ECO:0000256" key="6">
    <source>
        <dbReference type="ARBA" id="ARBA00023143"/>
    </source>
</evidence>
<evidence type="ECO:0000313" key="11">
    <source>
        <dbReference type="Proteomes" id="UP000266172"/>
    </source>
</evidence>
<dbReference type="GO" id="GO:0005576">
    <property type="term" value="C:extracellular region"/>
    <property type="evidence" value="ECO:0007669"/>
    <property type="project" value="UniProtKB-SubCell"/>
</dbReference>
<dbReference type="GO" id="GO:0009424">
    <property type="term" value="C:bacterial-type flagellum hook"/>
    <property type="evidence" value="ECO:0007669"/>
    <property type="project" value="InterPro"/>
</dbReference>
<name>A0A395V6D8_9FIRM</name>
<reference evidence="10 11" key="1">
    <citation type="submission" date="2018-08" db="EMBL/GenBank/DDBJ databases">
        <title>A genome reference for cultivated species of the human gut microbiota.</title>
        <authorList>
            <person name="Zou Y."/>
            <person name="Xue W."/>
            <person name="Luo G."/>
        </authorList>
    </citation>
    <scope>NUCLEOTIDE SEQUENCE [LARGE SCALE GENOMIC DNA]</scope>
    <source>
        <strain evidence="10 11">AF22-12AC</strain>
    </source>
</reference>
<dbReference type="Proteomes" id="UP000266172">
    <property type="component" value="Unassembled WGS sequence"/>
</dbReference>
<dbReference type="Pfam" id="PF22638">
    <property type="entry name" value="FlgK_D1"/>
    <property type="match status" value="1"/>
</dbReference>
<dbReference type="PANTHER" id="PTHR30033">
    <property type="entry name" value="FLAGELLAR HOOK-ASSOCIATED PROTEIN 1"/>
    <property type="match status" value="1"/>
</dbReference>
<dbReference type="RefSeq" id="WP_118097482.1">
    <property type="nucleotide sequence ID" value="NZ_QRVL01000007.1"/>
</dbReference>
<keyword evidence="10" id="KW-0969">Cilium</keyword>
<dbReference type="PRINTS" id="PR01005">
    <property type="entry name" value="FLGHOOKAP1"/>
</dbReference>
<keyword evidence="10" id="KW-0966">Cell projection</keyword>